<comment type="caution">
    <text evidence="1">The sequence shown here is derived from an EMBL/GenBank/DDBJ whole genome shotgun (WGS) entry which is preliminary data.</text>
</comment>
<dbReference type="Gene3D" id="3.60.10.10">
    <property type="entry name" value="Endonuclease/exonuclease/phosphatase"/>
    <property type="match status" value="1"/>
</dbReference>
<dbReference type="SUPFAM" id="SSF56219">
    <property type="entry name" value="DNase I-like"/>
    <property type="match status" value="1"/>
</dbReference>
<proteinExistence type="predicted"/>
<organism evidence="1 2">
    <name type="scientific">Eumeta variegata</name>
    <name type="common">Bagworm moth</name>
    <name type="synonym">Eumeta japonica</name>
    <dbReference type="NCBI Taxonomy" id="151549"/>
    <lineage>
        <taxon>Eukaryota</taxon>
        <taxon>Metazoa</taxon>
        <taxon>Ecdysozoa</taxon>
        <taxon>Arthropoda</taxon>
        <taxon>Hexapoda</taxon>
        <taxon>Insecta</taxon>
        <taxon>Pterygota</taxon>
        <taxon>Neoptera</taxon>
        <taxon>Endopterygota</taxon>
        <taxon>Lepidoptera</taxon>
        <taxon>Glossata</taxon>
        <taxon>Ditrysia</taxon>
        <taxon>Tineoidea</taxon>
        <taxon>Psychidae</taxon>
        <taxon>Oiketicinae</taxon>
        <taxon>Eumeta</taxon>
    </lineage>
</organism>
<reference evidence="1 2" key="1">
    <citation type="journal article" date="2019" name="Commun. Biol.">
        <title>The bagworm genome reveals a unique fibroin gene that provides high tensile strength.</title>
        <authorList>
            <person name="Kono N."/>
            <person name="Nakamura H."/>
            <person name="Ohtoshi R."/>
            <person name="Tomita M."/>
            <person name="Numata K."/>
            <person name="Arakawa K."/>
        </authorList>
    </citation>
    <scope>NUCLEOTIDE SEQUENCE [LARGE SCALE GENOMIC DNA]</scope>
</reference>
<keyword evidence="2" id="KW-1185">Reference proteome</keyword>
<dbReference type="AlphaFoldDB" id="A0A4C1UXC9"/>
<dbReference type="EMBL" id="BGZK01000239">
    <property type="protein sequence ID" value="GBP30900.1"/>
    <property type="molecule type" value="Genomic_DNA"/>
</dbReference>
<dbReference type="InterPro" id="IPR036691">
    <property type="entry name" value="Endo/exonu/phosph_ase_sf"/>
</dbReference>
<dbReference type="OrthoDB" id="411871at2759"/>
<name>A0A4C1UXC9_EUMVA</name>
<sequence length="254" mass="28051">MEGFHVLNEGNIPKFEVFRGDRLFHGAFDVTACSSTLLDRAEVCQVVLDVRSLDHNAIAFNIRTEGRPDTRPCVVDPRGCSDGELEAENGIWDGVYRVIRDTGKNRECILLKDHSGRVCSPDESTVLLTNIYFPNDFGVHVQAFANDVNVEGQPATFVSVTGESNIDLTLTTRGIKISGWKVLLDASASNHQLIVYNVHGIAPCVARAEPVHEPCLRLGYASKCKISLLRQRMNAWEYIKVGKTRALAKGLAKI</sequence>
<evidence type="ECO:0000313" key="1">
    <source>
        <dbReference type="EMBL" id="GBP30900.1"/>
    </source>
</evidence>
<evidence type="ECO:0000313" key="2">
    <source>
        <dbReference type="Proteomes" id="UP000299102"/>
    </source>
</evidence>
<gene>
    <name evidence="1" type="ORF">EVAR_28539_1</name>
</gene>
<dbReference type="Proteomes" id="UP000299102">
    <property type="component" value="Unassembled WGS sequence"/>
</dbReference>
<protein>
    <submittedName>
        <fullName evidence="1">Uncharacterized protein</fullName>
    </submittedName>
</protein>
<accession>A0A4C1UXC9</accession>